<dbReference type="OrthoDB" id="9815351at2"/>
<dbReference type="GO" id="GO:0016757">
    <property type="term" value="F:glycosyltransferase activity"/>
    <property type="evidence" value="ECO:0007669"/>
    <property type="project" value="UniProtKB-KW"/>
</dbReference>
<evidence type="ECO:0000313" key="4">
    <source>
        <dbReference type="EMBL" id="TGD73115.1"/>
    </source>
</evidence>
<keyword evidence="5" id="KW-1185">Reference proteome</keyword>
<sequence length="364" mass="41300">MKVLFLPKYPEEGASSRYRVYQYLPYLAAAGIDYRVVPFMSPALYRLSQQPGHTLRKSALYLLASLRRLALLFDWRHVDLVYMQRECLPLGPLLLERWFRLRGRRLVFDYDDALFIHKANSHSRLFSRLKNPARIPRIMALCDLVVAGNDWLRERAAQYCPRAVTFHVAEDLQRYTPKPPDQPGEDVTIGWLGSPSTEKYLELLRPVLVALAERHPGLRLKIVGGGRFTEPRIEVEHVAWSLDTEVAELHSFDIGVMPLPMEEWSQGKSGGKARTYMAAGLPCVCTDIGYNRELLEDGQTGFLARDEQDWLNKLEALIGDRALRERIGGAARRDVEARFDLQKQGPAFARLLLSAADPGAGVNS</sequence>
<proteinExistence type="inferred from homology"/>
<organism evidence="4 5">
    <name type="scientific">Mangrovimicrobium sediminis</name>
    <dbReference type="NCBI Taxonomy" id="2562682"/>
    <lineage>
        <taxon>Bacteria</taxon>
        <taxon>Pseudomonadati</taxon>
        <taxon>Pseudomonadota</taxon>
        <taxon>Gammaproteobacteria</taxon>
        <taxon>Cellvibrionales</taxon>
        <taxon>Halieaceae</taxon>
        <taxon>Mangrovimicrobium</taxon>
    </lineage>
</organism>
<dbReference type="PANTHER" id="PTHR12526:SF640">
    <property type="entry name" value="COLANIC ACID BIOSYNTHESIS GLYCOSYLTRANSFERASE WCAL-RELATED"/>
    <property type="match status" value="1"/>
</dbReference>
<protein>
    <submittedName>
        <fullName evidence="4">Glycosyltransferase</fullName>
    </submittedName>
</protein>
<dbReference type="Pfam" id="PF13692">
    <property type="entry name" value="Glyco_trans_1_4"/>
    <property type="match status" value="1"/>
</dbReference>
<dbReference type="Gene3D" id="3.40.50.2000">
    <property type="entry name" value="Glycogen Phosphorylase B"/>
    <property type="match status" value="1"/>
</dbReference>
<evidence type="ECO:0000313" key="5">
    <source>
        <dbReference type="Proteomes" id="UP000298050"/>
    </source>
</evidence>
<dbReference type="RefSeq" id="WP_135444405.1">
    <property type="nucleotide sequence ID" value="NZ_SRLE01000008.1"/>
</dbReference>
<dbReference type="EMBL" id="SRLE01000008">
    <property type="protein sequence ID" value="TGD73115.1"/>
    <property type="molecule type" value="Genomic_DNA"/>
</dbReference>
<dbReference type="AlphaFoldDB" id="A0A4Z0M1E3"/>
<gene>
    <name evidence="4" type="ORF">E4634_12605</name>
</gene>
<dbReference type="SUPFAM" id="SSF53756">
    <property type="entry name" value="UDP-Glycosyltransferase/glycogen phosphorylase"/>
    <property type="match status" value="1"/>
</dbReference>
<dbReference type="Proteomes" id="UP000298050">
    <property type="component" value="Unassembled WGS sequence"/>
</dbReference>
<keyword evidence="3 4" id="KW-0808">Transferase</keyword>
<evidence type="ECO:0000256" key="3">
    <source>
        <dbReference type="ARBA" id="ARBA00022679"/>
    </source>
</evidence>
<keyword evidence="2" id="KW-0328">Glycosyltransferase</keyword>
<reference evidence="4 5" key="1">
    <citation type="submission" date="2019-04" db="EMBL/GenBank/DDBJ databases">
        <title>Taxonomy of novel Haliea sp. from mangrove soil of West Coast of India.</title>
        <authorList>
            <person name="Verma A."/>
            <person name="Kumar P."/>
            <person name="Krishnamurthi S."/>
        </authorList>
    </citation>
    <scope>NUCLEOTIDE SEQUENCE [LARGE SCALE GENOMIC DNA]</scope>
    <source>
        <strain evidence="4 5">SAOS-164</strain>
    </source>
</reference>
<accession>A0A4Z0M1E3</accession>
<dbReference type="CDD" id="cd03801">
    <property type="entry name" value="GT4_PimA-like"/>
    <property type="match status" value="1"/>
</dbReference>
<dbReference type="PANTHER" id="PTHR12526">
    <property type="entry name" value="GLYCOSYLTRANSFERASE"/>
    <property type="match status" value="1"/>
</dbReference>
<evidence type="ECO:0000256" key="2">
    <source>
        <dbReference type="ARBA" id="ARBA00022676"/>
    </source>
</evidence>
<evidence type="ECO:0000256" key="1">
    <source>
        <dbReference type="ARBA" id="ARBA00009481"/>
    </source>
</evidence>
<comment type="similarity">
    <text evidence="1">Belongs to the glycosyltransferase group 1 family. Glycosyltransferase 4 subfamily.</text>
</comment>
<comment type="caution">
    <text evidence="4">The sequence shown here is derived from an EMBL/GenBank/DDBJ whole genome shotgun (WGS) entry which is preliminary data.</text>
</comment>
<name>A0A4Z0M1E3_9GAMM</name>